<dbReference type="PANTHER" id="PTHR15615">
    <property type="match status" value="1"/>
</dbReference>
<reference evidence="1 2" key="1">
    <citation type="submission" date="2022-11" db="EMBL/GenBank/DDBJ databases">
        <title>Mucor velutinosus strain NIH1002 WGS.</title>
        <authorList>
            <person name="Subramanian P."/>
            <person name="Mullikin J.C."/>
            <person name="Segre J.A."/>
            <person name="Zelazny A.M."/>
        </authorList>
    </citation>
    <scope>NUCLEOTIDE SEQUENCE [LARGE SCALE GENOMIC DNA]</scope>
    <source>
        <strain evidence="1 2">NIH1002</strain>
    </source>
</reference>
<dbReference type="SUPFAM" id="SSF47954">
    <property type="entry name" value="Cyclin-like"/>
    <property type="match status" value="1"/>
</dbReference>
<dbReference type="GO" id="GO:0019901">
    <property type="term" value="F:protein kinase binding"/>
    <property type="evidence" value="ECO:0007669"/>
    <property type="project" value="InterPro"/>
</dbReference>
<dbReference type="EMBL" id="JASEJX010000025">
    <property type="protein sequence ID" value="KAK4511993.1"/>
    <property type="molecule type" value="Genomic_DNA"/>
</dbReference>
<dbReference type="CDD" id="cd20557">
    <property type="entry name" value="CYCLIN_ScPCL1-like"/>
    <property type="match status" value="1"/>
</dbReference>
<dbReference type="PANTHER" id="PTHR15615:SF36">
    <property type="entry name" value="PHO85 CYCLIN-5"/>
    <property type="match status" value="1"/>
</dbReference>
<dbReference type="Gene3D" id="1.10.472.10">
    <property type="entry name" value="Cyclin-like"/>
    <property type="match status" value="1"/>
</dbReference>
<dbReference type="GO" id="GO:0005634">
    <property type="term" value="C:nucleus"/>
    <property type="evidence" value="ECO:0007669"/>
    <property type="project" value="TreeGrafter"/>
</dbReference>
<evidence type="ECO:0000313" key="2">
    <source>
        <dbReference type="Proteomes" id="UP001304243"/>
    </source>
</evidence>
<dbReference type="AlphaFoldDB" id="A0AAN7D858"/>
<evidence type="ECO:0000313" key="1">
    <source>
        <dbReference type="EMBL" id="KAK4511993.1"/>
    </source>
</evidence>
<dbReference type="RefSeq" id="XP_064678659.1">
    <property type="nucleotide sequence ID" value="XM_064823347.1"/>
</dbReference>
<dbReference type="GO" id="GO:0016538">
    <property type="term" value="F:cyclin-dependent protein serine/threonine kinase regulator activity"/>
    <property type="evidence" value="ECO:0007669"/>
    <property type="project" value="TreeGrafter"/>
</dbReference>
<dbReference type="Pfam" id="PF08613">
    <property type="entry name" value="Cyclin"/>
    <property type="match status" value="1"/>
</dbReference>
<evidence type="ECO:0008006" key="3">
    <source>
        <dbReference type="Google" id="ProtNLM"/>
    </source>
</evidence>
<sequence>MSNYNSFMPTQQPQHQQQQKVDVNCLEQYYRYIVGMSMNQHTSSNIVNAILNQNDINQYQKVYVDTLVDITTLTIRTSWPNEMSTTKEGQPVVNTQAFVRHLLKRSRATRSTLQLAIFYLFRIRPHIAKRSQFDPIVKCGRRMFLAALICAHKYLYDNTFTNASWAKISKLPVKEINSAERSLLEMLDYRLFVSTELYQKFESQLREAMPNNHTSIHTSMTPDSIPNTTTNVNLNRKRSHASTFTSPASNISIVKKQKTQQHCIIHGIPTPEDDKVDFY</sequence>
<organism evidence="1 2">
    <name type="scientific">Mucor velutinosus</name>
    <dbReference type="NCBI Taxonomy" id="708070"/>
    <lineage>
        <taxon>Eukaryota</taxon>
        <taxon>Fungi</taxon>
        <taxon>Fungi incertae sedis</taxon>
        <taxon>Mucoromycota</taxon>
        <taxon>Mucoromycotina</taxon>
        <taxon>Mucoromycetes</taxon>
        <taxon>Mucorales</taxon>
        <taxon>Mucorineae</taxon>
        <taxon>Mucoraceae</taxon>
        <taxon>Mucor</taxon>
    </lineage>
</organism>
<name>A0AAN7D858_9FUNG</name>
<gene>
    <name evidence="1" type="ORF">ATC70_003992</name>
</gene>
<dbReference type="InterPro" id="IPR036915">
    <property type="entry name" value="Cyclin-like_sf"/>
</dbReference>
<accession>A0AAN7D858</accession>
<dbReference type="GO" id="GO:0000307">
    <property type="term" value="C:cyclin-dependent protein kinase holoenzyme complex"/>
    <property type="evidence" value="ECO:0007669"/>
    <property type="project" value="TreeGrafter"/>
</dbReference>
<protein>
    <recommendedName>
        <fullName evidence="3">Cyclin</fullName>
    </recommendedName>
</protein>
<keyword evidence="2" id="KW-1185">Reference proteome</keyword>
<dbReference type="InterPro" id="IPR013922">
    <property type="entry name" value="Cyclin_PHO80-like"/>
</dbReference>
<dbReference type="Proteomes" id="UP001304243">
    <property type="component" value="Unassembled WGS sequence"/>
</dbReference>
<proteinExistence type="predicted"/>
<comment type="caution">
    <text evidence="1">The sequence shown here is derived from an EMBL/GenBank/DDBJ whole genome shotgun (WGS) entry which is preliminary data.</text>
</comment>
<dbReference type="GeneID" id="89947694"/>